<proteinExistence type="inferred from homology"/>
<keyword evidence="5" id="KW-0496">Mitochondrion</keyword>
<name>A0ABQ8FIS2_9FUNG</name>
<evidence type="ECO:0000256" key="2">
    <source>
        <dbReference type="ARBA" id="ARBA00010901"/>
    </source>
</evidence>
<comment type="function">
    <text evidence="6">Inhibits the enzyme activity of ATPase.</text>
</comment>
<gene>
    <name evidence="8" type="ORF">BASA50_003444</name>
</gene>
<dbReference type="Proteomes" id="UP001648503">
    <property type="component" value="Unassembled WGS sequence"/>
</dbReference>
<dbReference type="PANTHER" id="PTHR48417">
    <property type="entry name" value="ATP SYNTHASE F1 SUBUNIT EPSILON"/>
    <property type="match status" value="1"/>
</dbReference>
<organism evidence="8 9">
    <name type="scientific">Batrachochytrium salamandrivorans</name>
    <dbReference type="NCBI Taxonomy" id="1357716"/>
    <lineage>
        <taxon>Eukaryota</taxon>
        <taxon>Fungi</taxon>
        <taxon>Fungi incertae sedis</taxon>
        <taxon>Chytridiomycota</taxon>
        <taxon>Chytridiomycota incertae sedis</taxon>
        <taxon>Chytridiomycetes</taxon>
        <taxon>Rhizophydiales</taxon>
        <taxon>Rhizophydiales incertae sedis</taxon>
        <taxon>Batrachochytrium</taxon>
    </lineage>
</organism>
<comment type="similarity">
    <text evidence="2 6">Belongs to the ATPase inhibitor family.</text>
</comment>
<comment type="subcellular location">
    <subcellularLocation>
        <location evidence="1">Mitochondrion</location>
    </subcellularLocation>
</comment>
<accession>A0ABQ8FIS2</accession>
<protein>
    <recommendedName>
        <fullName evidence="6">ATPase inhibitor, mitochondrial</fullName>
    </recommendedName>
</protein>
<sequence>MSANKVLAAFASPLIRSTAAVRMDIARAYSGGIREAGGGFAKREIAEEERYAHEQELISIRKLKADLIKRETALANKIGVPVEATADAASDTFSSTNPDAFGSTGAHSSYAGGGSIGKRGAAAEEKYVREHDAERIHKLQDHLKK</sequence>
<dbReference type="Gene3D" id="1.20.5.500">
    <property type="entry name" value="Single helix bin"/>
    <property type="match status" value="2"/>
</dbReference>
<evidence type="ECO:0000256" key="4">
    <source>
        <dbReference type="ARBA" id="ARBA00023054"/>
    </source>
</evidence>
<evidence type="ECO:0000256" key="7">
    <source>
        <dbReference type="SAM" id="MobiDB-lite"/>
    </source>
</evidence>
<evidence type="ECO:0000313" key="9">
    <source>
        <dbReference type="Proteomes" id="UP001648503"/>
    </source>
</evidence>
<comment type="caution">
    <text evidence="8">The sequence shown here is derived from an EMBL/GenBank/DDBJ whole genome shotgun (WGS) entry which is preliminary data.</text>
</comment>
<evidence type="ECO:0000256" key="6">
    <source>
        <dbReference type="RuleBase" id="RU368087"/>
    </source>
</evidence>
<dbReference type="Pfam" id="PF04568">
    <property type="entry name" value="IATP"/>
    <property type="match status" value="2"/>
</dbReference>
<feature type="compositionally biased region" description="Basic and acidic residues" evidence="7">
    <location>
        <begin position="121"/>
        <end position="145"/>
    </location>
</feature>
<evidence type="ECO:0000256" key="5">
    <source>
        <dbReference type="ARBA" id="ARBA00023128"/>
    </source>
</evidence>
<dbReference type="EMBL" id="JAFCIX010000093">
    <property type="protein sequence ID" value="KAH6598937.1"/>
    <property type="molecule type" value="Genomic_DNA"/>
</dbReference>
<keyword evidence="4" id="KW-0175">Coiled coil</keyword>
<dbReference type="PANTHER" id="PTHR48417:SF1">
    <property type="entry name" value="ATP SYNTHASE F1 SUBUNIT EPSILON"/>
    <property type="match status" value="1"/>
</dbReference>
<reference evidence="8 9" key="1">
    <citation type="submission" date="2021-02" db="EMBL/GenBank/DDBJ databases">
        <title>Variation within the Batrachochytrium salamandrivorans European outbreak.</title>
        <authorList>
            <person name="Kelly M."/>
            <person name="Pasmans F."/>
            <person name="Shea T.P."/>
            <person name="Munoz J.F."/>
            <person name="Carranza S."/>
            <person name="Cuomo C.A."/>
            <person name="Martel A."/>
        </authorList>
    </citation>
    <scope>NUCLEOTIDE SEQUENCE [LARGE SCALE GENOMIC DNA]</scope>
    <source>
        <strain evidence="8 9">AMFP18/2</strain>
    </source>
</reference>
<evidence type="ECO:0000256" key="3">
    <source>
        <dbReference type="ARBA" id="ARBA00022946"/>
    </source>
</evidence>
<keyword evidence="3" id="KW-0809">Transit peptide</keyword>
<feature type="region of interest" description="Disordered" evidence="7">
    <location>
        <begin position="91"/>
        <end position="145"/>
    </location>
</feature>
<keyword evidence="9" id="KW-1185">Reference proteome</keyword>
<evidence type="ECO:0000313" key="8">
    <source>
        <dbReference type="EMBL" id="KAH6598937.1"/>
    </source>
</evidence>
<dbReference type="SUPFAM" id="SSF64602">
    <property type="entry name" value="F1 ATPase inhibitor, IF1, C-terminal domain"/>
    <property type="match status" value="2"/>
</dbReference>
<dbReference type="InterPro" id="IPR007648">
    <property type="entry name" value="ATPase_inhibitor_mt"/>
</dbReference>
<evidence type="ECO:0000256" key="1">
    <source>
        <dbReference type="ARBA" id="ARBA00004173"/>
    </source>
</evidence>